<keyword evidence="4" id="KW-1185">Reference proteome</keyword>
<organism evidence="3 4">
    <name type="scientific">Jiella flava</name>
    <dbReference type="NCBI Taxonomy" id="2816857"/>
    <lineage>
        <taxon>Bacteria</taxon>
        <taxon>Pseudomonadati</taxon>
        <taxon>Pseudomonadota</taxon>
        <taxon>Alphaproteobacteria</taxon>
        <taxon>Hyphomicrobiales</taxon>
        <taxon>Aurantimonadaceae</taxon>
        <taxon>Jiella</taxon>
    </lineage>
</organism>
<evidence type="ECO:0000259" key="2">
    <source>
        <dbReference type="Pfam" id="PF07331"/>
    </source>
</evidence>
<feature type="transmembrane region" description="Helical" evidence="1">
    <location>
        <begin position="55"/>
        <end position="73"/>
    </location>
</feature>
<reference evidence="3" key="1">
    <citation type="submission" date="2021-03" db="EMBL/GenBank/DDBJ databases">
        <title>Whole genome sequence of Jiella sp. CQZ9-1.</title>
        <authorList>
            <person name="Tuo L."/>
        </authorList>
    </citation>
    <scope>NUCLEOTIDE SEQUENCE</scope>
    <source>
        <strain evidence="3">CQZ9-1</strain>
    </source>
</reference>
<evidence type="ECO:0000313" key="3">
    <source>
        <dbReference type="EMBL" id="MBO0663131.1"/>
    </source>
</evidence>
<dbReference type="RefSeq" id="WP_207257912.1">
    <property type="nucleotide sequence ID" value="NZ_JAFMPP010000008.1"/>
</dbReference>
<accession>A0A939FZM7</accession>
<sequence>MTDSSDTSDEQVSRSIGRLIVSAAFVVASPFFLAASLLGAAGSDMNIAAGDTSQALPHILLVVWVALGLVDLFREATTFFRAPAAPDSQGRSDDDPVLVLAIMAATVGLAVAIVFFGYMVPIVLILPLLLRLAGVRSLGGGIVAFLILGPGLWWLFNDGLGIRLPALLSGGMF</sequence>
<comment type="caution">
    <text evidence="3">The sequence shown here is derived from an EMBL/GenBank/DDBJ whole genome shotgun (WGS) entry which is preliminary data.</text>
</comment>
<feature type="transmembrane region" description="Helical" evidence="1">
    <location>
        <begin position="20"/>
        <end position="43"/>
    </location>
</feature>
<dbReference type="Pfam" id="PF07331">
    <property type="entry name" value="TctB"/>
    <property type="match status" value="1"/>
</dbReference>
<name>A0A939FZM7_9HYPH</name>
<feature type="domain" description="DUF1468" evidence="2">
    <location>
        <begin position="20"/>
        <end position="165"/>
    </location>
</feature>
<evidence type="ECO:0000256" key="1">
    <source>
        <dbReference type="SAM" id="Phobius"/>
    </source>
</evidence>
<protein>
    <submittedName>
        <fullName evidence="3">Tripartite tricarboxylate transporter TctB family protein</fullName>
    </submittedName>
</protein>
<proteinExistence type="predicted"/>
<keyword evidence="1" id="KW-0812">Transmembrane</keyword>
<evidence type="ECO:0000313" key="4">
    <source>
        <dbReference type="Proteomes" id="UP000664122"/>
    </source>
</evidence>
<feature type="transmembrane region" description="Helical" evidence="1">
    <location>
        <begin position="137"/>
        <end position="156"/>
    </location>
</feature>
<feature type="transmembrane region" description="Helical" evidence="1">
    <location>
        <begin position="97"/>
        <end position="130"/>
    </location>
</feature>
<dbReference type="AlphaFoldDB" id="A0A939FZM7"/>
<dbReference type="Proteomes" id="UP000664122">
    <property type="component" value="Unassembled WGS sequence"/>
</dbReference>
<keyword evidence="1" id="KW-0472">Membrane</keyword>
<keyword evidence="1" id="KW-1133">Transmembrane helix</keyword>
<dbReference type="EMBL" id="JAFMPP010000008">
    <property type="protein sequence ID" value="MBO0663131.1"/>
    <property type="molecule type" value="Genomic_DNA"/>
</dbReference>
<dbReference type="InterPro" id="IPR009936">
    <property type="entry name" value="DUF1468"/>
</dbReference>
<gene>
    <name evidence="3" type="ORF">J1C48_11130</name>
</gene>